<feature type="compositionally biased region" description="Basic and acidic residues" evidence="2">
    <location>
        <begin position="32"/>
        <end position="54"/>
    </location>
</feature>
<keyword evidence="6" id="KW-1185">Reference proteome</keyword>
<dbReference type="Pfam" id="PF03281">
    <property type="entry name" value="Mab-21"/>
    <property type="match status" value="1"/>
</dbReference>
<evidence type="ECO:0000259" key="3">
    <source>
        <dbReference type="Pfam" id="PF03281"/>
    </source>
</evidence>
<dbReference type="Proteomes" id="UP001274896">
    <property type="component" value="Unassembled WGS sequence"/>
</dbReference>
<evidence type="ECO:0000256" key="2">
    <source>
        <dbReference type="SAM" id="MobiDB-lite"/>
    </source>
</evidence>
<dbReference type="GO" id="GO:0035861">
    <property type="term" value="C:site of double-strand break"/>
    <property type="evidence" value="ECO:0007669"/>
    <property type="project" value="TreeGrafter"/>
</dbReference>
<dbReference type="GO" id="GO:0006974">
    <property type="term" value="P:DNA damage response"/>
    <property type="evidence" value="ECO:0007669"/>
    <property type="project" value="TreeGrafter"/>
</dbReference>
<protein>
    <recommendedName>
        <fullName evidence="7">Cyclic GMP-AMP synthase</fullName>
    </recommendedName>
</protein>
<name>A0AAE0RHM8_9TELE</name>
<dbReference type="GO" id="GO:0002230">
    <property type="term" value="P:positive regulation of defense response to virus by host"/>
    <property type="evidence" value="ECO:0007669"/>
    <property type="project" value="TreeGrafter"/>
</dbReference>
<dbReference type="FunFam" id="1.10.1410.40:FF:000007">
    <property type="entry name" value="Cyclic GMP-AMP synthase"/>
    <property type="match status" value="1"/>
</dbReference>
<dbReference type="GO" id="GO:0002218">
    <property type="term" value="P:activation of innate immune response"/>
    <property type="evidence" value="ECO:0007669"/>
    <property type="project" value="TreeGrafter"/>
</dbReference>
<evidence type="ECO:0000259" key="4">
    <source>
        <dbReference type="Pfam" id="PF20266"/>
    </source>
</evidence>
<accession>A0AAE0RHM8</accession>
<dbReference type="Gene3D" id="1.10.1410.40">
    <property type="match status" value="1"/>
</dbReference>
<dbReference type="Pfam" id="PF20266">
    <property type="entry name" value="Mab-21_C"/>
    <property type="match status" value="1"/>
</dbReference>
<dbReference type="AlphaFoldDB" id="A0AAE0RHM8"/>
<dbReference type="GO" id="GO:0038001">
    <property type="term" value="P:paracrine signaling"/>
    <property type="evidence" value="ECO:0007669"/>
    <property type="project" value="TreeGrafter"/>
</dbReference>
<comment type="caution">
    <text evidence="5">The sequence shown here is derived from an EMBL/GenBank/DDBJ whole genome shotgun (WGS) entry which is preliminary data.</text>
</comment>
<evidence type="ECO:0000313" key="6">
    <source>
        <dbReference type="Proteomes" id="UP001274896"/>
    </source>
</evidence>
<organism evidence="5 6">
    <name type="scientific">Hemibagrus guttatus</name>
    <dbReference type="NCBI Taxonomy" id="175788"/>
    <lineage>
        <taxon>Eukaryota</taxon>
        <taxon>Metazoa</taxon>
        <taxon>Chordata</taxon>
        <taxon>Craniata</taxon>
        <taxon>Vertebrata</taxon>
        <taxon>Euteleostomi</taxon>
        <taxon>Actinopterygii</taxon>
        <taxon>Neopterygii</taxon>
        <taxon>Teleostei</taxon>
        <taxon>Ostariophysi</taxon>
        <taxon>Siluriformes</taxon>
        <taxon>Bagridae</taxon>
        <taxon>Hemibagrus</taxon>
    </lineage>
</organism>
<feature type="domain" description="Mab-21-like HhH/H2TH-like" evidence="4">
    <location>
        <begin position="336"/>
        <end position="436"/>
    </location>
</feature>
<dbReference type="Gene3D" id="3.30.460.90">
    <property type="match status" value="1"/>
</dbReference>
<evidence type="ECO:0008006" key="7">
    <source>
        <dbReference type="Google" id="ProtNLM"/>
    </source>
</evidence>
<feature type="domain" description="Mab-21-like nucleotidyltransferase" evidence="3">
    <location>
        <begin position="139"/>
        <end position="321"/>
    </location>
</feature>
<reference evidence="5" key="1">
    <citation type="submission" date="2023-06" db="EMBL/GenBank/DDBJ databases">
        <title>Male Hemibagrus guttatus genome.</title>
        <authorList>
            <person name="Bian C."/>
        </authorList>
    </citation>
    <scope>NUCLEOTIDE SEQUENCE</scope>
    <source>
        <strain evidence="5">Male_cb2023</strain>
        <tissue evidence="5">Muscle</tissue>
    </source>
</reference>
<dbReference type="GO" id="GO:0005634">
    <property type="term" value="C:nucleus"/>
    <property type="evidence" value="ECO:0007669"/>
    <property type="project" value="TreeGrafter"/>
</dbReference>
<dbReference type="GO" id="GO:0032481">
    <property type="term" value="P:positive regulation of type I interferon production"/>
    <property type="evidence" value="ECO:0007669"/>
    <property type="project" value="TreeGrafter"/>
</dbReference>
<sequence length="447" mass="51171">MSARGRPRTARDDHPGASGAKSPCGTRKKSAQRNEDQIGVKKTTDAKVESHSKSQESQVVRPKKSLKNSSVETQAPKSAKGSDNPNKELLAVLEKLKVKKSQRSESAKCVNEIRIKITEHLKRQTDWSKDICVLKTGSYYENLKICEPDEFDVMLTVRLDRVNLQPYSEDGAYYSVEMKRRNPKHPLDKFVNDDGTIRASEMLKDFREKIKEVVDSLSNVTLERKKKGCPAVTLLVKENGKKISIDFVLSLAVHTSWPSFTQDGFNIENWLSKKVRMEQRQKNFYLVPKYEGKGTAEQDGIMAKDAWRISFSHVEKYILKNHGNRKTCCEGGQKCCRKQCLKLLKYLLQRLKEEKVDAADKLCSYHAKTTLLHACATRVKDSEWADGDLSHCFQQLLMDFEGYLRACKLPNFFIPSQNLFNGFNEKKCNLLADYIENQRNNRFPLLC</sequence>
<dbReference type="GO" id="GO:2000042">
    <property type="term" value="P:negative regulation of double-strand break repair via homologous recombination"/>
    <property type="evidence" value="ECO:0007669"/>
    <property type="project" value="TreeGrafter"/>
</dbReference>
<dbReference type="InterPro" id="IPR046903">
    <property type="entry name" value="Mab-21-like_nuc_Trfase"/>
</dbReference>
<evidence type="ECO:0000313" key="5">
    <source>
        <dbReference type="EMBL" id="KAK3554226.1"/>
    </source>
</evidence>
<dbReference type="GO" id="GO:0071360">
    <property type="term" value="P:cellular response to exogenous dsRNA"/>
    <property type="evidence" value="ECO:0007669"/>
    <property type="project" value="TreeGrafter"/>
</dbReference>
<dbReference type="GO" id="GO:0061501">
    <property type="term" value="F:2',3'-cyclic GMP-AMP synthase activity"/>
    <property type="evidence" value="ECO:0007669"/>
    <property type="project" value="TreeGrafter"/>
</dbReference>
<dbReference type="EMBL" id="JAUCMX010000002">
    <property type="protein sequence ID" value="KAK3554226.1"/>
    <property type="molecule type" value="Genomic_DNA"/>
</dbReference>
<dbReference type="PANTHER" id="PTHR10656:SF35">
    <property type="entry name" value="CYCLIC GMP-AMP SYNTHASE"/>
    <property type="match status" value="1"/>
</dbReference>
<dbReference type="PANTHER" id="PTHR10656">
    <property type="entry name" value="CELL FATE DETERMINING PROTEIN MAB21-RELATED"/>
    <property type="match status" value="1"/>
</dbReference>
<dbReference type="SMART" id="SM01265">
    <property type="entry name" value="Mab-21"/>
    <property type="match status" value="1"/>
</dbReference>
<evidence type="ECO:0000256" key="1">
    <source>
        <dbReference type="ARBA" id="ARBA00008307"/>
    </source>
</evidence>
<dbReference type="InterPro" id="IPR046906">
    <property type="entry name" value="Mab-21_HhH/H2TH-like"/>
</dbReference>
<dbReference type="GO" id="GO:0003682">
    <property type="term" value="F:chromatin binding"/>
    <property type="evidence" value="ECO:0007669"/>
    <property type="project" value="TreeGrafter"/>
</dbReference>
<proteinExistence type="inferred from homology"/>
<dbReference type="InterPro" id="IPR024810">
    <property type="entry name" value="MAB21L/cGLR"/>
</dbReference>
<dbReference type="GO" id="GO:0005829">
    <property type="term" value="C:cytosol"/>
    <property type="evidence" value="ECO:0007669"/>
    <property type="project" value="TreeGrafter"/>
</dbReference>
<feature type="region of interest" description="Disordered" evidence="2">
    <location>
        <begin position="1"/>
        <end position="86"/>
    </location>
</feature>
<comment type="similarity">
    <text evidence="1">Belongs to the mab-21 family.</text>
</comment>
<gene>
    <name evidence="5" type="ORF">QTP70_020191</name>
</gene>
<feature type="compositionally biased region" description="Polar residues" evidence="2">
    <location>
        <begin position="67"/>
        <end position="84"/>
    </location>
</feature>
<dbReference type="GO" id="GO:0003690">
    <property type="term" value="F:double-stranded DNA binding"/>
    <property type="evidence" value="ECO:0007669"/>
    <property type="project" value="TreeGrafter"/>
</dbReference>